<protein>
    <submittedName>
        <fullName evidence="5">Uncharacterized protein</fullName>
    </submittedName>
</protein>
<feature type="compositionally biased region" description="Low complexity" evidence="2">
    <location>
        <begin position="979"/>
        <end position="990"/>
    </location>
</feature>
<dbReference type="SUPFAM" id="SSF52540">
    <property type="entry name" value="P-loop containing nucleoside triphosphate hydrolases"/>
    <property type="match status" value="2"/>
</dbReference>
<dbReference type="InterPro" id="IPR027417">
    <property type="entry name" value="P-loop_NTPase"/>
</dbReference>
<dbReference type="InterPro" id="IPR000330">
    <property type="entry name" value="SNF2_N"/>
</dbReference>
<dbReference type="STRING" id="33097.A0A150GCL2"/>
<proteinExistence type="predicted"/>
<feature type="compositionally biased region" description="Gly residues" evidence="2">
    <location>
        <begin position="968"/>
        <end position="978"/>
    </location>
</feature>
<feature type="compositionally biased region" description="Low complexity" evidence="2">
    <location>
        <begin position="88"/>
        <end position="108"/>
    </location>
</feature>
<comment type="caution">
    <text evidence="5">The sequence shown here is derived from an EMBL/GenBank/DDBJ whole genome shotgun (WGS) entry which is preliminary data.</text>
</comment>
<evidence type="ECO:0000256" key="1">
    <source>
        <dbReference type="ARBA" id="ARBA00022801"/>
    </source>
</evidence>
<dbReference type="Gene3D" id="3.40.50.300">
    <property type="entry name" value="P-loop containing nucleotide triphosphate hydrolases"/>
    <property type="match status" value="1"/>
</dbReference>
<feature type="region of interest" description="Disordered" evidence="2">
    <location>
        <begin position="540"/>
        <end position="578"/>
    </location>
</feature>
<feature type="domain" description="Helicase C-terminal" evidence="4">
    <location>
        <begin position="776"/>
        <end position="927"/>
    </location>
</feature>
<feature type="compositionally biased region" description="Acidic residues" evidence="2">
    <location>
        <begin position="554"/>
        <end position="566"/>
    </location>
</feature>
<dbReference type="PANTHER" id="PTHR10799">
    <property type="entry name" value="SNF2/RAD54 HELICASE FAMILY"/>
    <property type="match status" value="1"/>
</dbReference>
<feature type="domain" description="Helicase ATP-binding" evidence="3">
    <location>
        <begin position="427"/>
        <end position="673"/>
    </location>
</feature>
<dbReference type="PROSITE" id="PS51192">
    <property type="entry name" value="HELICASE_ATP_BIND_1"/>
    <property type="match status" value="1"/>
</dbReference>
<evidence type="ECO:0000313" key="5">
    <source>
        <dbReference type="EMBL" id="KXZ47584.1"/>
    </source>
</evidence>
<dbReference type="Pfam" id="PF00271">
    <property type="entry name" value="Helicase_C"/>
    <property type="match status" value="1"/>
</dbReference>
<dbReference type="CDD" id="cd17919">
    <property type="entry name" value="DEXHc_Snf"/>
    <property type="match status" value="1"/>
</dbReference>
<keyword evidence="6" id="KW-1185">Reference proteome</keyword>
<dbReference type="InterPro" id="IPR001650">
    <property type="entry name" value="Helicase_C-like"/>
</dbReference>
<dbReference type="Proteomes" id="UP000075714">
    <property type="component" value="Unassembled WGS sequence"/>
</dbReference>
<sequence length="990" mass="103792">MPYANAAIPHMQQGDEMDDTEPMAKRRKRAGRGALLDEDEDDGAAAAAPPPSHAPPPMAGMAPSTHAPAHFADPSVAAAAAAAAVAAAQQQQQQQHHQQQQQQQQQADQARRLSHARLGGLAPVPGAVKLHAGGAAPAAAAFRSIGAAAHHPHPLPTATHGPNTIAALAAAYGPGGGVPAGYAPHPGMAVNVGVNPAAMGMGHHPHMGMGVGHPQMGMGHPPHMGNMGVGMNPMAAGMGNMGMMQAAPGMMQQQQVQQQVQAQQQQAGGMWVRPGGFMSELLSDDGPSPGPVLGARRGRPPGGFMAALQDSDDDEDVAPGGKANADAAETVLQRVENISRCLTGAMATIKQHQEILEAGGAAGLAAANGAGAGGSAGGAGGSGAGTLNSPLGQHLVTQAEIARAIGSEAVAARLKPYQLVGINYLLQLARGRVGGAILADEMGLGKTAQTCVYMACLRPLLSDPGPHLVVVPASLLENWQRELAAWSPNLKVVVYYGPSREATRHRIKRQWARLEAGQDPFAEEEEPEDQGHFVNVNADEGEAEPEPSEGGGSESEEDAAVDEDDYGGGVSGPKTSNSNIPGCGGLFDVMLTTYTLWERDGPNYAIDRAFLARWPWSHVIMDEAHALKNSASTRSRKLRKVASGAMTRVMLTGTPLQNDLLELHALLAFLLPKIFMDHSDGADALAAQHIFSQLRKVAQHPLLVRAKFTANDVTELAQLAATRGLFGGAPTVERCLQELSSYSDHMIHCFAMAHPKVLSRYILPQEAVLGSAKVRHLDALLPKLKENGSRVLLFSQWTTVLDLLEWYLHLRGYFYCRLDGSTQVEDRLALVDAFNAPNSPYFIFLLSTRAGGQGLNLTGADTVILHDVDFNPQIDRQAEDRAHRLGQTRTVTVYRFITRGTVDATIQAIAERKLALDAAVLGDMTVGAGAEGGGRGRGRGRGRGANAASSAEVRHMAEILSSLLTGPAGSGSDGGAANGDGSADPPIEVE</sequence>
<dbReference type="EMBL" id="LSYV01000035">
    <property type="protein sequence ID" value="KXZ47584.1"/>
    <property type="molecule type" value="Genomic_DNA"/>
</dbReference>
<dbReference type="InterPro" id="IPR038718">
    <property type="entry name" value="SNF2-like_sf"/>
</dbReference>
<dbReference type="GO" id="GO:0005524">
    <property type="term" value="F:ATP binding"/>
    <property type="evidence" value="ECO:0007669"/>
    <property type="project" value="InterPro"/>
</dbReference>
<dbReference type="CDD" id="cd18793">
    <property type="entry name" value="SF2_C_SNF"/>
    <property type="match status" value="1"/>
</dbReference>
<dbReference type="InterPro" id="IPR014001">
    <property type="entry name" value="Helicase_ATP-bd"/>
</dbReference>
<dbReference type="Gene3D" id="3.40.50.10810">
    <property type="entry name" value="Tandem AAA-ATPase domain"/>
    <property type="match status" value="2"/>
</dbReference>
<dbReference type="SMART" id="SM00487">
    <property type="entry name" value="DEXDc"/>
    <property type="match status" value="1"/>
</dbReference>
<feature type="region of interest" description="Disordered" evidence="2">
    <location>
        <begin position="964"/>
        <end position="990"/>
    </location>
</feature>
<dbReference type="GO" id="GO:0016787">
    <property type="term" value="F:hydrolase activity"/>
    <property type="evidence" value="ECO:0007669"/>
    <property type="project" value="UniProtKB-KW"/>
</dbReference>
<dbReference type="Pfam" id="PF00176">
    <property type="entry name" value="SNF2-rel_dom"/>
    <property type="match status" value="1"/>
</dbReference>
<name>A0A150GCL2_GONPE</name>
<dbReference type="SMART" id="SM00490">
    <property type="entry name" value="HELICc"/>
    <property type="match status" value="1"/>
</dbReference>
<evidence type="ECO:0000313" key="6">
    <source>
        <dbReference type="Proteomes" id="UP000075714"/>
    </source>
</evidence>
<evidence type="ECO:0000259" key="3">
    <source>
        <dbReference type="PROSITE" id="PS51192"/>
    </source>
</evidence>
<feature type="compositionally biased region" description="Pro residues" evidence="2">
    <location>
        <begin position="48"/>
        <end position="58"/>
    </location>
</feature>
<feature type="region of interest" description="Disordered" evidence="2">
    <location>
        <begin position="88"/>
        <end position="112"/>
    </location>
</feature>
<accession>A0A150GCL2</accession>
<dbReference type="AlphaFoldDB" id="A0A150GCL2"/>
<gene>
    <name evidence="5" type="ORF">GPECTOR_34g743</name>
</gene>
<dbReference type="InterPro" id="IPR049730">
    <property type="entry name" value="SNF2/RAD54-like_C"/>
</dbReference>
<reference evidence="6" key="1">
    <citation type="journal article" date="2016" name="Nat. Commun.">
        <title>The Gonium pectorale genome demonstrates co-option of cell cycle regulation during the evolution of multicellularity.</title>
        <authorList>
            <person name="Hanschen E.R."/>
            <person name="Marriage T.N."/>
            <person name="Ferris P.J."/>
            <person name="Hamaji T."/>
            <person name="Toyoda A."/>
            <person name="Fujiyama A."/>
            <person name="Neme R."/>
            <person name="Noguchi H."/>
            <person name="Minakuchi Y."/>
            <person name="Suzuki M."/>
            <person name="Kawai-Toyooka H."/>
            <person name="Smith D.R."/>
            <person name="Sparks H."/>
            <person name="Anderson J."/>
            <person name="Bakaric R."/>
            <person name="Luria V."/>
            <person name="Karger A."/>
            <person name="Kirschner M.W."/>
            <person name="Durand P.M."/>
            <person name="Michod R.E."/>
            <person name="Nozaki H."/>
            <person name="Olson B.J."/>
        </authorList>
    </citation>
    <scope>NUCLEOTIDE SEQUENCE [LARGE SCALE GENOMIC DNA]</scope>
    <source>
        <strain evidence="6">NIES-2863</strain>
    </source>
</reference>
<evidence type="ECO:0000256" key="2">
    <source>
        <dbReference type="SAM" id="MobiDB-lite"/>
    </source>
</evidence>
<evidence type="ECO:0000259" key="4">
    <source>
        <dbReference type="PROSITE" id="PS51194"/>
    </source>
</evidence>
<dbReference type="OrthoDB" id="1738433at2759"/>
<keyword evidence="1" id="KW-0378">Hydrolase</keyword>
<feature type="region of interest" description="Disordered" evidence="2">
    <location>
        <begin position="927"/>
        <end position="950"/>
    </location>
</feature>
<organism evidence="5 6">
    <name type="scientific">Gonium pectorale</name>
    <name type="common">Green alga</name>
    <dbReference type="NCBI Taxonomy" id="33097"/>
    <lineage>
        <taxon>Eukaryota</taxon>
        <taxon>Viridiplantae</taxon>
        <taxon>Chlorophyta</taxon>
        <taxon>core chlorophytes</taxon>
        <taxon>Chlorophyceae</taxon>
        <taxon>CS clade</taxon>
        <taxon>Chlamydomonadales</taxon>
        <taxon>Volvocaceae</taxon>
        <taxon>Gonium</taxon>
    </lineage>
</organism>
<feature type="region of interest" description="Disordered" evidence="2">
    <location>
        <begin position="1"/>
        <end position="75"/>
    </location>
</feature>
<dbReference type="PROSITE" id="PS51194">
    <property type="entry name" value="HELICASE_CTER"/>
    <property type="match status" value="1"/>
</dbReference>